<evidence type="ECO:0000256" key="6">
    <source>
        <dbReference type="ARBA" id="ARBA00022679"/>
    </source>
</evidence>
<evidence type="ECO:0000256" key="1">
    <source>
        <dbReference type="ARBA" id="ARBA00003482"/>
    </source>
</evidence>
<keyword evidence="20" id="KW-1185">Reference proteome</keyword>
<name>A0AAD4F0R6_9PEZI</name>
<comment type="catalytic activity">
    <reaction evidence="14 15">
        <text>L-lysyl(79)-[histone H3] + 3 S-adenosyl-L-methionine = N(6),N(6),N(6)-trimethyl-L-lysyl(79)-[histone H3] + 3 S-adenosyl-L-homocysteine + 3 H(+)</text>
        <dbReference type="Rhea" id="RHEA:60328"/>
        <dbReference type="Rhea" id="RHEA-COMP:15549"/>
        <dbReference type="Rhea" id="RHEA-COMP:15552"/>
        <dbReference type="ChEBI" id="CHEBI:15378"/>
        <dbReference type="ChEBI" id="CHEBI:29969"/>
        <dbReference type="ChEBI" id="CHEBI:57856"/>
        <dbReference type="ChEBI" id="CHEBI:59789"/>
        <dbReference type="ChEBI" id="CHEBI:61961"/>
        <dbReference type="EC" id="2.1.1.360"/>
    </reaction>
</comment>
<keyword evidence="8" id="KW-0677">Repeat</keyword>
<evidence type="ECO:0000256" key="9">
    <source>
        <dbReference type="ARBA" id="ARBA00022853"/>
    </source>
</evidence>
<dbReference type="InterPro" id="IPR029063">
    <property type="entry name" value="SAM-dependent_MTases_sf"/>
</dbReference>
<evidence type="ECO:0000256" key="3">
    <source>
        <dbReference type="ARBA" id="ARBA00012190"/>
    </source>
</evidence>
<dbReference type="EMBL" id="JAHCVI010000001">
    <property type="protein sequence ID" value="KAG7290739.1"/>
    <property type="molecule type" value="Genomic_DNA"/>
</dbReference>
<evidence type="ECO:0000313" key="20">
    <source>
        <dbReference type="Proteomes" id="UP001197093"/>
    </source>
</evidence>
<dbReference type="Pfam" id="PF08123">
    <property type="entry name" value="DOT1"/>
    <property type="match status" value="1"/>
</dbReference>
<reference evidence="19" key="1">
    <citation type="submission" date="2023-02" db="EMBL/GenBank/DDBJ databases">
        <authorList>
            <person name="Palmer J.M."/>
        </authorList>
    </citation>
    <scope>NUCLEOTIDE SEQUENCE</scope>
    <source>
        <strain evidence="19">FW57</strain>
    </source>
</reference>
<dbReference type="GO" id="GO:0031509">
    <property type="term" value="P:subtelomeric heterochromatin formation"/>
    <property type="evidence" value="ECO:0007669"/>
    <property type="project" value="InterPro"/>
</dbReference>
<organism evidence="19 20">
    <name type="scientific">Staphylotrichum longicolle</name>
    <dbReference type="NCBI Taxonomy" id="669026"/>
    <lineage>
        <taxon>Eukaryota</taxon>
        <taxon>Fungi</taxon>
        <taxon>Dikarya</taxon>
        <taxon>Ascomycota</taxon>
        <taxon>Pezizomycotina</taxon>
        <taxon>Sordariomycetes</taxon>
        <taxon>Sordariomycetidae</taxon>
        <taxon>Sordariales</taxon>
        <taxon>Chaetomiaceae</taxon>
        <taxon>Staphylotrichum</taxon>
    </lineage>
</organism>
<keyword evidence="10 15" id="KW-0805">Transcription regulation</keyword>
<evidence type="ECO:0000256" key="2">
    <source>
        <dbReference type="ARBA" id="ARBA00004123"/>
    </source>
</evidence>
<dbReference type="EC" id="2.1.1.360" evidence="3 15"/>
<sequence length="497" mass="55015">MSIFNQKSKFKIKTEVRKVKQAVAPTPPKKPAVAAGRSAPSSAHGTPRASPVPSSLQAAARRLQSGSSPESKSSSYLKPNPSQKRARAPASRSPATASPAPVLSDSEPGSDDDDDDWRERLDPSKRRKLAHTEDPHRRLRHPRLWSGQGDEEKLGIVHAVDVASLGDRCQPVMKLGRDEVAVRLRYPGAKYTERYELVWGKDKIDGALDIMKVVKLVASTYLTDAEAKPFLDQNNGIYRRLEKSKNTNDGKGFKAALAEYNDQLLALQRKGAIARNIDAMLGVPRELVEFILDQVYDRTVAPKVELLAKYENGTDNVYGELLHPFISNIFDRTKLTSDMVFVDLGSGVGNVTLQAALERGCESWGCEMMENACNLAEEQKKEFAARCRLWGVAPGKVYLERGDFRKSERTLAALKRADVVLVNNQAFTSQLNDHLVNMFLDLKIGCKIVSLKTFVHDNKNAENDVATSILDVEDLTYPEGYVSWTGAPGTFCISTRK</sequence>
<dbReference type="GO" id="GO:0042393">
    <property type="term" value="F:histone binding"/>
    <property type="evidence" value="ECO:0007669"/>
    <property type="project" value="InterPro"/>
</dbReference>
<dbReference type="Gene3D" id="3.40.50.150">
    <property type="entry name" value="Vaccinia Virus protein VP39"/>
    <property type="match status" value="1"/>
</dbReference>
<evidence type="ECO:0000256" key="16">
    <source>
        <dbReference type="PIRSR" id="PIRSR017570-1"/>
    </source>
</evidence>
<evidence type="ECO:0000256" key="13">
    <source>
        <dbReference type="ARBA" id="ARBA00029821"/>
    </source>
</evidence>
<feature type="binding site" evidence="16">
    <location>
        <begin position="341"/>
        <end position="350"/>
    </location>
    <ligand>
        <name>S-adenosyl-L-methionine</name>
        <dbReference type="ChEBI" id="CHEBI:59789"/>
    </ligand>
</feature>
<dbReference type="FunFam" id="3.40.50.150:FF:000033">
    <property type="entry name" value="Histone-lysine N-methyltransferase, H3 lysine-79 specific"/>
    <property type="match status" value="1"/>
</dbReference>
<dbReference type="PANTHER" id="PTHR21451:SF0">
    <property type="entry name" value="HISTONE-LYSINE N-METHYLTRANSFERASE, H3 LYSINE-79 SPECIFIC"/>
    <property type="match status" value="1"/>
</dbReference>
<dbReference type="GO" id="GO:0005634">
    <property type="term" value="C:nucleus"/>
    <property type="evidence" value="ECO:0007669"/>
    <property type="project" value="UniProtKB-SubCell"/>
</dbReference>
<protein>
    <recommendedName>
        <fullName evidence="4 15">Histone-lysine N-methyltransferase, H3 lysine-79 specific</fullName>
        <ecNumber evidence="3 15">2.1.1.360</ecNumber>
    </recommendedName>
    <alternativeName>
        <fullName evidence="13 15">Histone H3-K79 methyltransferase</fullName>
    </alternativeName>
</protein>
<feature type="binding site" evidence="16">
    <location>
        <begin position="318"/>
        <end position="321"/>
    </location>
    <ligand>
        <name>S-adenosyl-L-methionine</name>
        <dbReference type="ChEBI" id="CHEBI:59789"/>
    </ligand>
</feature>
<dbReference type="PROSITE" id="PS51569">
    <property type="entry name" value="DOT1"/>
    <property type="match status" value="1"/>
</dbReference>
<comment type="similarity">
    <text evidence="15">Belongs to the class I-like SAM-binding methyltransferase superfamily. DOT1 family.</text>
</comment>
<feature type="binding site" evidence="16">
    <location>
        <begin position="403"/>
        <end position="404"/>
    </location>
    <ligand>
        <name>S-adenosyl-L-methionine</name>
        <dbReference type="ChEBI" id="CHEBI:59789"/>
    </ligand>
</feature>
<evidence type="ECO:0000256" key="7">
    <source>
        <dbReference type="ARBA" id="ARBA00022691"/>
    </source>
</evidence>
<evidence type="ECO:0000313" key="19">
    <source>
        <dbReference type="EMBL" id="KAG7290739.1"/>
    </source>
</evidence>
<evidence type="ECO:0000259" key="18">
    <source>
        <dbReference type="PROSITE" id="PS51569"/>
    </source>
</evidence>
<dbReference type="GO" id="GO:0000781">
    <property type="term" value="C:chromosome, telomeric region"/>
    <property type="evidence" value="ECO:0007669"/>
    <property type="project" value="GOC"/>
</dbReference>
<dbReference type="GO" id="GO:0000077">
    <property type="term" value="P:DNA damage checkpoint signaling"/>
    <property type="evidence" value="ECO:0007669"/>
    <property type="project" value="InterPro"/>
</dbReference>
<feature type="compositionally biased region" description="Low complexity" evidence="17">
    <location>
        <begin position="88"/>
        <end position="107"/>
    </location>
</feature>
<dbReference type="SUPFAM" id="SSF53335">
    <property type="entry name" value="S-adenosyl-L-methionine-dependent methyltransferases"/>
    <property type="match status" value="1"/>
</dbReference>
<dbReference type="PIRSF" id="PIRSF017570">
    <property type="entry name" value="Histone_H3-K79_MeTrfase"/>
    <property type="match status" value="1"/>
</dbReference>
<keyword evidence="5 15" id="KW-0489">Methyltransferase</keyword>
<gene>
    <name evidence="19" type="primary">DOT1</name>
    <name evidence="19" type="ORF">NEMBOFW57_000742</name>
</gene>
<evidence type="ECO:0000256" key="5">
    <source>
        <dbReference type="ARBA" id="ARBA00022603"/>
    </source>
</evidence>
<feature type="binding site" evidence="16">
    <location>
        <position position="367"/>
    </location>
    <ligand>
        <name>S-adenosyl-L-methionine</name>
        <dbReference type="ChEBI" id="CHEBI:59789"/>
    </ligand>
</feature>
<dbReference type="InterPro" id="IPR025789">
    <property type="entry name" value="DOT1_dom"/>
</dbReference>
<comment type="function">
    <text evidence="1 15">Histone methyltransferase that specifically trimethylates histone H3 to form H3K79me3. This methylation is required for telomere silencing and for the pachytene checkpoint during the meiotic cell cycle by allowing the recruitment of RAD9 to double strand breaks. Nucleosomes are preferred as substrate compared to free histone.</text>
</comment>
<feature type="compositionally biased region" description="Low complexity" evidence="17">
    <location>
        <begin position="65"/>
        <end position="75"/>
    </location>
</feature>
<keyword evidence="11 15" id="KW-0804">Transcription</keyword>
<dbReference type="CDD" id="cd02440">
    <property type="entry name" value="AdoMet_MTases"/>
    <property type="match status" value="1"/>
</dbReference>
<feature type="region of interest" description="Disordered" evidence="17">
    <location>
        <begin position="1"/>
        <end position="136"/>
    </location>
</feature>
<dbReference type="GO" id="GO:0000786">
    <property type="term" value="C:nucleosome"/>
    <property type="evidence" value="ECO:0007669"/>
    <property type="project" value="InterPro"/>
</dbReference>
<keyword evidence="6 15" id="KW-0808">Transferase</keyword>
<dbReference type="GO" id="GO:0032259">
    <property type="term" value="P:methylation"/>
    <property type="evidence" value="ECO:0007669"/>
    <property type="project" value="UniProtKB-KW"/>
</dbReference>
<proteinExistence type="inferred from homology"/>
<evidence type="ECO:0000256" key="12">
    <source>
        <dbReference type="ARBA" id="ARBA00023242"/>
    </source>
</evidence>
<evidence type="ECO:0000256" key="4">
    <source>
        <dbReference type="ARBA" id="ARBA00020987"/>
    </source>
</evidence>
<dbReference type="Gene3D" id="1.10.260.170">
    <property type="match status" value="1"/>
</dbReference>
<evidence type="ECO:0000256" key="11">
    <source>
        <dbReference type="ARBA" id="ARBA00023163"/>
    </source>
</evidence>
<evidence type="ECO:0000256" key="15">
    <source>
        <dbReference type="PIRNR" id="PIRNR017570"/>
    </source>
</evidence>
<evidence type="ECO:0000256" key="14">
    <source>
        <dbReference type="ARBA" id="ARBA00047770"/>
    </source>
</evidence>
<evidence type="ECO:0000256" key="8">
    <source>
        <dbReference type="ARBA" id="ARBA00022737"/>
    </source>
</evidence>
<evidence type="ECO:0000256" key="10">
    <source>
        <dbReference type="ARBA" id="ARBA00023015"/>
    </source>
</evidence>
<feature type="domain" description="DOT1" evidence="18">
    <location>
        <begin position="193"/>
        <end position="497"/>
    </location>
</feature>
<feature type="compositionally biased region" description="Basic and acidic residues" evidence="17">
    <location>
        <begin position="117"/>
        <end position="136"/>
    </location>
</feature>
<comment type="caution">
    <text evidence="19">The sequence shown here is derived from an EMBL/GenBank/DDBJ whole genome shotgun (WGS) entry which is preliminary data.</text>
</comment>
<dbReference type="GO" id="GO:0006281">
    <property type="term" value="P:DNA repair"/>
    <property type="evidence" value="ECO:0007669"/>
    <property type="project" value="InterPro"/>
</dbReference>
<dbReference type="InterPro" id="IPR021162">
    <property type="entry name" value="Dot1"/>
</dbReference>
<dbReference type="Proteomes" id="UP001197093">
    <property type="component" value="Unassembled WGS sequence"/>
</dbReference>
<accession>A0AAD4F0R6</accession>
<keyword evidence="7 15" id="KW-0949">S-adenosyl-L-methionine</keyword>
<dbReference type="PANTHER" id="PTHR21451">
    <property type="entry name" value="HISTONE H3 METHYLTRANSFERASE"/>
    <property type="match status" value="1"/>
</dbReference>
<keyword evidence="9 15" id="KW-0156">Chromatin regulator</keyword>
<evidence type="ECO:0000256" key="17">
    <source>
        <dbReference type="SAM" id="MobiDB-lite"/>
    </source>
</evidence>
<dbReference type="AlphaFoldDB" id="A0AAD4F0R6"/>
<dbReference type="InterPro" id="IPR030445">
    <property type="entry name" value="H3-K79_meTrfase"/>
</dbReference>
<comment type="subcellular location">
    <subcellularLocation>
        <location evidence="2 15">Nucleus</location>
    </subcellularLocation>
</comment>
<dbReference type="GO" id="GO:0140956">
    <property type="term" value="F:histone H3K79 trimethyltransferase activity"/>
    <property type="evidence" value="ECO:0007669"/>
    <property type="project" value="UniProtKB-EC"/>
</dbReference>
<keyword evidence="12 15" id="KW-0539">Nucleus</keyword>